<accession>A0A4P7UA65</accession>
<dbReference type="EMBL" id="CP038462">
    <property type="protein sequence ID" value="QCC76972.1"/>
    <property type="molecule type" value="Genomic_DNA"/>
</dbReference>
<dbReference type="Proteomes" id="UP000297025">
    <property type="component" value="Chromosome"/>
</dbReference>
<evidence type="ECO:0000313" key="3">
    <source>
        <dbReference type="Proteomes" id="UP000297025"/>
    </source>
</evidence>
<feature type="region of interest" description="Disordered" evidence="1">
    <location>
        <begin position="52"/>
        <end position="94"/>
    </location>
</feature>
<name>A0A4P7UA65_9ACTN</name>
<proteinExistence type="predicted"/>
<sequence length="138" mass="14993">MNSSHGTGPERSARPRTATSIRAATAACGCVNWVGPHSAKYWEIEPTRADDVKMPRPMGVRPAATTEPSGTSSMRPTVRRGVRRSRAMPSTATRLTRTPMDHIPWTMAHSQVTGMIHHGTRALLPAAIQAAVTRAMKR</sequence>
<gene>
    <name evidence="2" type="ORF">E2C04_06635</name>
</gene>
<protein>
    <submittedName>
        <fullName evidence="2">Uncharacterized protein</fullName>
    </submittedName>
</protein>
<dbReference type="KEGG" id="ndp:E2C04_06635"/>
<organism evidence="2 3">
    <name type="scientific">Nocardioides daphniae</name>
    <dbReference type="NCBI Taxonomy" id="402297"/>
    <lineage>
        <taxon>Bacteria</taxon>
        <taxon>Bacillati</taxon>
        <taxon>Actinomycetota</taxon>
        <taxon>Actinomycetes</taxon>
        <taxon>Propionibacteriales</taxon>
        <taxon>Nocardioidaceae</taxon>
        <taxon>Nocardioides</taxon>
    </lineage>
</organism>
<dbReference type="RefSeq" id="WP_135832018.1">
    <property type="nucleotide sequence ID" value="NZ_CP038462.1"/>
</dbReference>
<evidence type="ECO:0000256" key="1">
    <source>
        <dbReference type="SAM" id="MobiDB-lite"/>
    </source>
</evidence>
<dbReference type="AlphaFoldDB" id="A0A4P7UA65"/>
<evidence type="ECO:0000313" key="2">
    <source>
        <dbReference type="EMBL" id="QCC76972.1"/>
    </source>
</evidence>
<reference evidence="2 3" key="1">
    <citation type="journal article" date="2008" name="Int. J. Syst. Evol. Microbiol.">
        <title>Nocardioides daphniae sp. nov., isolated from Daphnia cucullata (Crustacea: Cladocera).</title>
        <authorList>
            <person name="Toth E.M."/>
            <person name="Keki Z."/>
            <person name="Homonnay Z.G."/>
            <person name="Borsodi A.K."/>
            <person name="Marialigeti K."/>
            <person name="Schumann P."/>
        </authorList>
    </citation>
    <scope>NUCLEOTIDE SEQUENCE [LARGE SCALE GENOMIC DNA]</scope>
    <source>
        <strain evidence="2 3">JCM 16608</strain>
    </source>
</reference>
<feature type="compositionally biased region" description="Basic residues" evidence="1">
    <location>
        <begin position="77"/>
        <end position="86"/>
    </location>
</feature>